<gene>
    <name evidence="1" type="ORF">C5Y83_05905</name>
</gene>
<comment type="caution">
    <text evidence="1">The sequence shown here is derived from an EMBL/GenBank/DDBJ whole genome shotgun (WGS) entry which is preliminary data.</text>
</comment>
<evidence type="ECO:0000313" key="1">
    <source>
        <dbReference type="EMBL" id="PQO37475.1"/>
    </source>
</evidence>
<proteinExistence type="predicted"/>
<accession>A0A2S8FZ58</accession>
<organism evidence="1 2">
    <name type="scientific">Blastopirellula marina</name>
    <dbReference type="NCBI Taxonomy" id="124"/>
    <lineage>
        <taxon>Bacteria</taxon>
        <taxon>Pseudomonadati</taxon>
        <taxon>Planctomycetota</taxon>
        <taxon>Planctomycetia</taxon>
        <taxon>Pirellulales</taxon>
        <taxon>Pirellulaceae</taxon>
        <taxon>Blastopirellula</taxon>
    </lineage>
</organism>
<dbReference type="OrthoDB" id="280112at2"/>
<dbReference type="AlphaFoldDB" id="A0A2S8FZ58"/>
<dbReference type="Proteomes" id="UP000238322">
    <property type="component" value="Unassembled WGS sequence"/>
</dbReference>
<dbReference type="RefSeq" id="WP_105328724.1">
    <property type="nucleotide sequence ID" value="NZ_PUHY01000005.1"/>
</dbReference>
<sequence>MTATFETLWDAVQAEIVGLELDGLTDDTIRQQQFPANVSDNQLTSGALLCPMPEEEGPAGTNRSSDVGYGFSLTMLQKANSRLGKSQLPSLLTWREAVRKHFHHQSPLVASGCYRCTVEPTDAIMPAAWTKQYDVSTLIIRCWVLE</sequence>
<protein>
    <submittedName>
        <fullName evidence="1">Uncharacterized protein</fullName>
    </submittedName>
</protein>
<name>A0A2S8FZ58_9BACT</name>
<evidence type="ECO:0000313" key="2">
    <source>
        <dbReference type="Proteomes" id="UP000238322"/>
    </source>
</evidence>
<reference evidence="1 2" key="1">
    <citation type="submission" date="2018-02" db="EMBL/GenBank/DDBJ databases">
        <title>Comparative genomes isolates from brazilian mangrove.</title>
        <authorList>
            <person name="Araujo J.E."/>
            <person name="Taketani R.G."/>
            <person name="Silva M.C.P."/>
            <person name="Loureco M.V."/>
            <person name="Andreote F.D."/>
        </authorList>
    </citation>
    <scope>NUCLEOTIDE SEQUENCE [LARGE SCALE GENOMIC DNA]</scope>
    <source>
        <strain evidence="1 2">Hex-1 MGV</strain>
    </source>
</reference>
<dbReference type="EMBL" id="PUHY01000005">
    <property type="protein sequence ID" value="PQO37475.1"/>
    <property type="molecule type" value="Genomic_DNA"/>
</dbReference>